<accession>A0A1W1WXL9</accession>
<dbReference type="Proteomes" id="UP000192468">
    <property type="component" value="Unassembled WGS sequence"/>
</dbReference>
<evidence type="ECO:0000313" key="2">
    <source>
        <dbReference type="EMBL" id="SMC16469.1"/>
    </source>
</evidence>
<evidence type="ECO:0000259" key="1">
    <source>
        <dbReference type="Pfam" id="PF14261"/>
    </source>
</evidence>
<sequence length="71" mass="8319">MKKVHDVLQVVSKDADGKAELPISMLVKKFKYLPNSYKENIKRLSEETLDLIATDVFDMKNLDELKRYFVK</sequence>
<proteinExistence type="predicted"/>
<dbReference type="OrthoDB" id="1730086at2"/>
<keyword evidence="3" id="KW-1185">Reference proteome</keyword>
<dbReference type="AlphaFoldDB" id="A0A1W1WXL9"/>
<dbReference type="Pfam" id="PF14261">
    <property type="entry name" value="DUF4351"/>
    <property type="match status" value="1"/>
</dbReference>
<name>A0A1W1WXL9_9CLOT</name>
<protein>
    <recommendedName>
        <fullName evidence="1">DUF4351 domain-containing protein</fullName>
    </recommendedName>
</protein>
<dbReference type="InterPro" id="IPR025587">
    <property type="entry name" value="DUF4351"/>
</dbReference>
<dbReference type="RefSeq" id="WP_084113313.1">
    <property type="nucleotide sequence ID" value="NZ_FWXH01000002.1"/>
</dbReference>
<organism evidence="2 3">
    <name type="scientific">Clostridium acidisoli DSM 12555</name>
    <dbReference type="NCBI Taxonomy" id="1121291"/>
    <lineage>
        <taxon>Bacteria</taxon>
        <taxon>Bacillati</taxon>
        <taxon>Bacillota</taxon>
        <taxon>Clostridia</taxon>
        <taxon>Eubacteriales</taxon>
        <taxon>Clostridiaceae</taxon>
        <taxon>Clostridium</taxon>
    </lineage>
</organism>
<feature type="domain" description="DUF4351" evidence="1">
    <location>
        <begin position="17"/>
        <end position="69"/>
    </location>
</feature>
<dbReference type="EMBL" id="FWXH01000002">
    <property type="protein sequence ID" value="SMC16469.1"/>
    <property type="molecule type" value="Genomic_DNA"/>
</dbReference>
<reference evidence="2 3" key="1">
    <citation type="submission" date="2017-04" db="EMBL/GenBank/DDBJ databases">
        <authorList>
            <person name="Afonso C.L."/>
            <person name="Miller P.J."/>
            <person name="Scott M.A."/>
            <person name="Spackman E."/>
            <person name="Goraichik I."/>
            <person name="Dimitrov K.M."/>
            <person name="Suarez D.L."/>
            <person name="Swayne D.E."/>
        </authorList>
    </citation>
    <scope>NUCLEOTIDE SEQUENCE [LARGE SCALE GENOMIC DNA]</scope>
    <source>
        <strain evidence="2 3">DSM 12555</strain>
    </source>
</reference>
<dbReference type="STRING" id="1121291.SAMN02745134_00088"/>
<gene>
    <name evidence="2" type="ORF">SAMN02745134_00088</name>
</gene>
<evidence type="ECO:0000313" key="3">
    <source>
        <dbReference type="Proteomes" id="UP000192468"/>
    </source>
</evidence>